<organism evidence="11 12">
    <name type="scientific">Candidatus Copromonas faecavium</name>
    <name type="common">nom. illeg.</name>
    <dbReference type="NCBI Taxonomy" id="2840740"/>
    <lineage>
        <taxon>Bacteria</taxon>
        <taxon>Bacillati</taxon>
        <taxon>Bacillota</taxon>
        <taxon>Clostridia</taxon>
        <taxon>Lachnospirales</taxon>
        <taxon>Lachnospiraceae</taxon>
        <taxon>Candidatus Copromonas (nom. illeg.)</taxon>
    </lineage>
</organism>
<evidence type="ECO:0000256" key="7">
    <source>
        <dbReference type="ARBA" id="ARBA00049535"/>
    </source>
</evidence>
<keyword evidence="6" id="KW-0067">ATP-binding</keyword>
<dbReference type="Pfam" id="PF13793">
    <property type="entry name" value="Pribosyltran_N"/>
    <property type="match status" value="1"/>
</dbReference>
<dbReference type="GO" id="GO:0000287">
    <property type="term" value="F:magnesium ion binding"/>
    <property type="evidence" value="ECO:0007669"/>
    <property type="project" value="InterPro"/>
</dbReference>
<dbReference type="GO" id="GO:0004749">
    <property type="term" value="F:ribose phosphate diphosphokinase activity"/>
    <property type="evidence" value="ECO:0007669"/>
    <property type="project" value="UniProtKB-EC"/>
</dbReference>
<evidence type="ECO:0000256" key="4">
    <source>
        <dbReference type="ARBA" id="ARBA00022741"/>
    </source>
</evidence>
<gene>
    <name evidence="11" type="ORF">IAB28_09860</name>
</gene>
<feature type="domain" description="Ribose-phosphate pyrophosphokinase N-terminal" evidence="10">
    <location>
        <begin position="61"/>
        <end position="166"/>
    </location>
</feature>
<proteinExistence type="inferred from homology"/>
<keyword evidence="3 8" id="KW-0545">Nucleotide biosynthesis</keyword>
<name>A0A9D1A5S9_9FIRM</name>
<evidence type="ECO:0000256" key="2">
    <source>
        <dbReference type="ARBA" id="ARBA00022679"/>
    </source>
</evidence>
<dbReference type="Gene3D" id="3.40.50.2020">
    <property type="match status" value="2"/>
</dbReference>
<dbReference type="GO" id="GO:0006015">
    <property type="term" value="P:5-phosphoribose 1-diphosphate biosynthetic process"/>
    <property type="evidence" value="ECO:0007669"/>
    <property type="project" value="TreeGrafter"/>
</dbReference>
<evidence type="ECO:0000313" key="12">
    <source>
        <dbReference type="Proteomes" id="UP000824250"/>
    </source>
</evidence>
<comment type="caution">
    <text evidence="11">The sequence shown here is derived from an EMBL/GenBank/DDBJ whole genome shotgun (WGS) entry which is preliminary data.</text>
</comment>
<feature type="domain" description="Phosphoribosyltransferase" evidence="9">
    <location>
        <begin position="196"/>
        <end position="308"/>
    </location>
</feature>
<keyword evidence="4" id="KW-0547">Nucleotide-binding</keyword>
<reference evidence="11" key="1">
    <citation type="submission" date="2020-10" db="EMBL/GenBank/DDBJ databases">
        <authorList>
            <person name="Gilroy R."/>
        </authorList>
    </citation>
    <scope>NUCLEOTIDE SEQUENCE</scope>
    <source>
        <strain evidence="11">CHK180-2868</strain>
    </source>
</reference>
<dbReference type="Pfam" id="PF00156">
    <property type="entry name" value="Pribosyltran"/>
    <property type="match status" value="1"/>
</dbReference>
<dbReference type="GO" id="GO:0005524">
    <property type="term" value="F:ATP binding"/>
    <property type="evidence" value="ECO:0007669"/>
    <property type="project" value="UniProtKB-KW"/>
</dbReference>
<dbReference type="AlphaFoldDB" id="A0A9D1A5S9"/>
<dbReference type="GO" id="GO:0006164">
    <property type="term" value="P:purine nucleotide biosynthetic process"/>
    <property type="evidence" value="ECO:0007669"/>
    <property type="project" value="TreeGrafter"/>
</dbReference>
<dbReference type="NCBIfam" id="TIGR01251">
    <property type="entry name" value="ribP_PPkin"/>
    <property type="match status" value="1"/>
</dbReference>
<keyword evidence="2" id="KW-0808">Transferase</keyword>
<evidence type="ECO:0000259" key="9">
    <source>
        <dbReference type="Pfam" id="PF00156"/>
    </source>
</evidence>
<dbReference type="GO" id="GO:0005737">
    <property type="term" value="C:cytoplasm"/>
    <property type="evidence" value="ECO:0007669"/>
    <property type="project" value="TreeGrafter"/>
</dbReference>
<comment type="similarity">
    <text evidence="8">Belongs to the ribose-phosphate pyrophosphokinase family.</text>
</comment>
<evidence type="ECO:0000256" key="5">
    <source>
        <dbReference type="ARBA" id="ARBA00022777"/>
    </source>
</evidence>
<dbReference type="Proteomes" id="UP000824250">
    <property type="component" value="Unassembled WGS sequence"/>
</dbReference>
<evidence type="ECO:0000313" key="11">
    <source>
        <dbReference type="EMBL" id="HIR06249.1"/>
    </source>
</evidence>
<accession>A0A9D1A5S9</accession>
<evidence type="ECO:0000256" key="6">
    <source>
        <dbReference type="ARBA" id="ARBA00022840"/>
    </source>
</evidence>
<protein>
    <recommendedName>
        <fullName evidence="1">ribose-phosphate diphosphokinase</fullName>
        <ecNumber evidence="1">2.7.6.1</ecNumber>
    </recommendedName>
</protein>
<dbReference type="NCBIfam" id="NF005299">
    <property type="entry name" value="PRK06827.1"/>
    <property type="match status" value="1"/>
</dbReference>
<sequence length="392" mass="44723">MLYEEKQIETIPVGPLGLIPLKSCEALGKKVDAWLVGWRHERESEHKTTIAFAGYQRDSYIIGSRAPRFGSGEAKGELLESVRGDDLYLMVDVCNYSLTYSLSGIQNHMSPDDHYQDLKRVIAAVGGKARRINVIMPFLYESRQHRRTGRESLDCALALRELVDMGVENIITFDAHDPRVQNAIPLKGFETVQPTYQFIKHLLKHERDLEIDSKHMMVISPDEGGMARAVFFANVLGLDLGMFYKRRDYTRIVNGRNPIIAHEFLGSSVEGKDVIIVDDMISSGDSMLDTAKELKQRKARKVFICTTFGLFTSGLKKFDEYYENGIIDRVLTTNLVYQTPELLSRPYYIDVDMSKYIALIIDNLNHDSSLSELLNPTKRINRLLEKYRSGER</sequence>
<dbReference type="InterPro" id="IPR000836">
    <property type="entry name" value="PRTase_dom"/>
</dbReference>
<dbReference type="PANTHER" id="PTHR10210">
    <property type="entry name" value="RIBOSE-PHOSPHATE DIPHOSPHOKINASE FAMILY MEMBER"/>
    <property type="match status" value="1"/>
</dbReference>
<keyword evidence="5" id="KW-0418">Kinase</keyword>
<dbReference type="EMBL" id="DVGC01000058">
    <property type="protein sequence ID" value="HIR06249.1"/>
    <property type="molecule type" value="Genomic_DNA"/>
</dbReference>
<dbReference type="GO" id="GO:0016301">
    <property type="term" value="F:kinase activity"/>
    <property type="evidence" value="ECO:0007669"/>
    <property type="project" value="UniProtKB-KW"/>
</dbReference>
<dbReference type="PANTHER" id="PTHR10210:SF32">
    <property type="entry name" value="RIBOSE-PHOSPHATE PYROPHOSPHOKINASE 2"/>
    <property type="match status" value="1"/>
</dbReference>
<dbReference type="EC" id="2.7.6.1" evidence="1"/>
<dbReference type="InterPro" id="IPR029057">
    <property type="entry name" value="PRTase-like"/>
</dbReference>
<reference evidence="11" key="2">
    <citation type="journal article" date="2021" name="PeerJ">
        <title>Extensive microbial diversity within the chicken gut microbiome revealed by metagenomics and culture.</title>
        <authorList>
            <person name="Gilroy R."/>
            <person name="Ravi A."/>
            <person name="Getino M."/>
            <person name="Pursley I."/>
            <person name="Horton D.L."/>
            <person name="Alikhan N.F."/>
            <person name="Baker D."/>
            <person name="Gharbi K."/>
            <person name="Hall N."/>
            <person name="Watson M."/>
            <person name="Adriaenssens E.M."/>
            <person name="Foster-Nyarko E."/>
            <person name="Jarju S."/>
            <person name="Secka A."/>
            <person name="Antonio M."/>
            <person name="Oren A."/>
            <person name="Chaudhuri R.R."/>
            <person name="La Ragione R."/>
            <person name="Hildebrand F."/>
            <person name="Pallen M.J."/>
        </authorList>
    </citation>
    <scope>NUCLEOTIDE SEQUENCE</scope>
    <source>
        <strain evidence="11">CHK180-2868</strain>
    </source>
</reference>
<evidence type="ECO:0000256" key="3">
    <source>
        <dbReference type="ARBA" id="ARBA00022727"/>
    </source>
</evidence>
<evidence type="ECO:0000256" key="1">
    <source>
        <dbReference type="ARBA" id="ARBA00013247"/>
    </source>
</evidence>
<dbReference type="InterPro" id="IPR029099">
    <property type="entry name" value="Pribosyltran_N"/>
</dbReference>
<evidence type="ECO:0000256" key="8">
    <source>
        <dbReference type="RuleBase" id="RU004324"/>
    </source>
</evidence>
<dbReference type="SUPFAM" id="SSF53271">
    <property type="entry name" value="PRTase-like"/>
    <property type="match status" value="2"/>
</dbReference>
<dbReference type="GO" id="GO:0002189">
    <property type="term" value="C:ribose phosphate diphosphokinase complex"/>
    <property type="evidence" value="ECO:0007669"/>
    <property type="project" value="TreeGrafter"/>
</dbReference>
<comment type="catalytic activity">
    <reaction evidence="7">
        <text>D-ribose 5-phosphate + ATP = 5-phospho-alpha-D-ribose 1-diphosphate + AMP + H(+)</text>
        <dbReference type="Rhea" id="RHEA:15609"/>
        <dbReference type="ChEBI" id="CHEBI:15378"/>
        <dbReference type="ChEBI" id="CHEBI:30616"/>
        <dbReference type="ChEBI" id="CHEBI:58017"/>
        <dbReference type="ChEBI" id="CHEBI:78346"/>
        <dbReference type="ChEBI" id="CHEBI:456215"/>
        <dbReference type="EC" id="2.7.6.1"/>
    </reaction>
</comment>
<dbReference type="CDD" id="cd06223">
    <property type="entry name" value="PRTases_typeI"/>
    <property type="match status" value="1"/>
</dbReference>
<evidence type="ECO:0000259" key="10">
    <source>
        <dbReference type="Pfam" id="PF13793"/>
    </source>
</evidence>
<dbReference type="InterPro" id="IPR005946">
    <property type="entry name" value="Rib-P_diPkinase"/>
</dbReference>